<dbReference type="OMA" id="FNWGIYF"/>
<sequence length="232" mass="25827">MSCTFRGERLFTWYYAFVLMGCYAVGELGHFIIGIISKPISQELHFGEKGCVTNSSEIESQVEKLQKCSGMNFTMCHAAEHQNKTYCRWDYTGSGIEYQILAGPSFIAIFTVMGIVIGVLGDKYNRVRLLTVCMLLYSTMALLSGFSNSYWQLIIFRLGFGAGEAGCTPLTASIVADKFSKESRGLAMSIFNWGIYFGYGLAFAVGNYVTEANILGQGWRWSYYVTAIPGFL</sequence>
<dbReference type="GO" id="GO:0022857">
    <property type="term" value="F:transmembrane transporter activity"/>
    <property type="evidence" value="ECO:0007669"/>
    <property type="project" value="InterPro"/>
</dbReference>
<dbReference type="InterPro" id="IPR044770">
    <property type="entry name" value="MFS_spinster-like"/>
</dbReference>
<dbReference type="SUPFAM" id="SSF103473">
    <property type="entry name" value="MFS general substrate transporter"/>
    <property type="match status" value="1"/>
</dbReference>
<proteinExistence type="inferred from homology"/>
<dbReference type="PANTHER" id="PTHR23505">
    <property type="entry name" value="SPINSTER"/>
    <property type="match status" value="1"/>
</dbReference>
<organism evidence="9 10">
    <name type="scientific">Ciona savignyi</name>
    <name type="common">Pacific transparent sea squirt</name>
    <dbReference type="NCBI Taxonomy" id="51511"/>
    <lineage>
        <taxon>Eukaryota</taxon>
        <taxon>Metazoa</taxon>
        <taxon>Chordata</taxon>
        <taxon>Tunicata</taxon>
        <taxon>Ascidiacea</taxon>
        <taxon>Phlebobranchia</taxon>
        <taxon>Cionidae</taxon>
        <taxon>Ciona</taxon>
    </lineage>
</organism>
<evidence type="ECO:0000259" key="8">
    <source>
        <dbReference type="PROSITE" id="PS50850"/>
    </source>
</evidence>
<dbReference type="AlphaFoldDB" id="H2YBH1"/>
<reference evidence="10" key="1">
    <citation type="submission" date="2003-08" db="EMBL/GenBank/DDBJ databases">
        <authorList>
            <person name="Birren B."/>
            <person name="Nusbaum C."/>
            <person name="Abebe A."/>
            <person name="Abouelleil A."/>
            <person name="Adekoya E."/>
            <person name="Ait-zahra M."/>
            <person name="Allen N."/>
            <person name="Allen T."/>
            <person name="An P."/>
            <person name="Anderson M."/>
            <person name="Anderson S."/>
            <person name="Arachchi H."/>
            <person name="Armbruster J."/>
            <person name="Bachantsang P."/>
            <person name="Baldwin J."/>
            <person name="Barry A."/>
            <person name="Bayul T."/>
            <person name="Blitshsteyn B."/>
            <person name="Bloom T."/>
            <person name="Blye J."/>
            <person name="Boguslavskiy L."/>
            <person name="Borowsky M."/>
            <person name="Boukhgalter B."/>
            <person name="Brunache A."/>
            <person name="Butler J."/>
            <person name="Calixte N."/>
            <person name="Calvo S."/>
            <person name="Camarata J."/>
            <person name="Campo K."/>
            <person name="Chang J."/>
            <person name="Cheshatsang Y."/>
            <person name="Citroen M."/>
            <person name="Collymore A."/>
            <person name="Considine T."/>
            <person name="Cook A."/>
            <person name="Cooke P."/>
            <person name="Corum B."/>
            <person name="Cuomo C."/>
            <person name="David R."/>
            <person name="Dawoe T."/>
            <person name="Degray S."/>
            <person name="Dodge S."/>
            <person name="Dooley K."/>
            <person name="Dorje P."/>
            <person name="Dorjee K."/>
            <person name="Dorris L."/>
            <person name="Duffey N."/>
            <person name="Dupes A."/>
            <person name="Elkins T."/>
            <person name="Engels R."/>
            <person name="Erickson J."/>
            <person name="Farina A."/>
            <person name="Faro S."/>
            <person name="Ferreira P."/>
            <person name="Fischer H."/>
            <person name="Fitzgerald M."/>
            <person name="Foley K."/>
            <person name="Gage D."/>
            <person name="Galagan J."/>
            <person name="Gearin G."/>
            <person name="Gnerre S."/>
            <person name="Gnirke A."/>
            <person name="Goyette A."/>
            <person name="Graham J."/>
            <person name="Grandbois E."/>
            <person name="Gyaltsen K."/>
            <person name="Hafez N."/>
            <person name="Hagopian D."/>
            <person name="Hagos B."/>
            <person name="Hall J."/>
            <person name="Hatcher B."/>
            <person name="Heller A."/>
            <person name="Higgins H."/>
            <person name="Honan T."/>
            <person name="Horn A."/>
            <person name="Houde N."/>
            <person name="Hughes L."/>
            <person name="Hulme W."/>
            <person name="Husby E."/>
            <person name="Iliev I."/>
            <person name="Jaffe D."/>
            <person name="Jones C."/>
            <person name="Kamal M."/>
            <person name="Kamat A."/>
            <person name="Kamvysselis M."/>
            <person name="Karlsson E."/>
            <person name="Kells C."/>
            <person name="Kieu A."/>
            <person name="Kisner P."/>
            <person name="Kodira C."/>
            <person name="Kulbokas E."/>
            <person name="Labutti K."/>
            <person name="Lama D."/>
            <person name="Landers T."/>
            <person name="Leger J."/>
            <person name="Levine S."/>
            <person name="Lewis D."/>
            <person name="Lewis T."/>
            <person name="Lindblad-toh K."/>
            <person name="Liu X."/>
            <person name="Lokyitsang T."/>
            <person name="Lokyitsang Y."/>
            <person name="Lucien O."/>
            <person name="Lui A."/>
            <person name="Ma L.J."/>
            <person name="Mabbitt R."/>
            <person name="Macdonald J."/>
            <person name="Maclean C."/>
            <person name="Major J."/>
            <person name="Manning J."/>
            <person name="Marabella R."/>
            <person name="Maru K."/>
            <person name="Matthews C."/>
            <person name="Mauceli E."/>
            <person name="Mccarthy M."/>
            <person name="Mcdonough S."/>
            <person name="Mcghee T."/>
            <person name="Meldrim J."/>
            <person name="Meneus L."/>
            <person name="Mesirov J."/>
            <person name="Mihalev A."/>
            <person name="Mihova T."/>
            <person name="Mikkelsen T."/>
            <person name="Mlenga V."/>
            <person name="Moru K."/>
            <person name="Mozes J."/>
            <person name="Mulrain L."/>
            <person name="Munson G."/>
            <person name="Naylor J."/>
            <person name="Newes C."/>
            <person name="Nguyen C."/>
            <person name="Nguyen N."/>
            <person name="Nguyen T."/>
            <person name="Nicol R."/>
            <person name="Nielsen C."/>
            <person name="Nizzari M."/>
            <person name="Norbu C."/>
            <person name="Norbu N."/>
            <person name="O'donnell P."/>
            <person name="Okoawo O."/>
            <person name="O'leary S."/>
            <person name="Omotosho B."/>
            <person name="O'neill K."/>
            <person name="Osman S."/>
            <person name="Parker S."/>
            <person name="Perrin D."/>
            <person name="Phunkhang P."/>
            <person name="Piqani B."/>
            <person name="Purcell S."/>
            <person name="Rachupka T."/>
            <person name="Ramasamy U."/>
            <person name="Rameau R."/>
            <person name="Ray V."/>
            <person name="Raymond C."/>
            <person name="Retta R."/>
            <person name="Richardson S."/>
            <person name="Rise C."/>
            <person name="Rodriguez J."/>
            <person name="Rogers J."/>
            <person name="Rogov P."/>
            <person name="Rutman M."/>
            <person name="Schupbach R."/>
            <person name="Seaman C."/>
            <person name="Settipalli S."/>
            <person name="Sharpe T."/>
            <person name="Sheridan J."/>
            <person name="Sherpa N."/>
            <person name="Shi J."/>
            <person name="Smirnov S."/>
            <person name="Smith C."/>
            <person name="Sougnez C."/>
            <person name="Spencer B."/>
            <person name="Stalker J."/>
            <person name="Stange-thomann N."/>
            <person name="Stavropoulos S."/>
            <person name="Stetson K."/>
            <person name="Stone C."/>
            <person name="Stone S."/>
            <person name="Stubbs M."/>
            <person name="Talamas J."/>
            <person name="Tchuinga P."/>
            <person name="Tenzing P."/>
            <person name="Tesfaye S."/>
            <person name="Theodore J."/>
            <person name="Thoulutsang Y."/>
            <person name="Topham K."/>
            <person name="Towey S."/>
            <person name="Tsamla T."/>
            <person name="Tsomo N."/>
            <person name="Vallee D."/>
            <person name="Vassiliev H."/>
            <person name="Venkataraman V."/>
            <person name="Vinson J."/>
            <person name="Vo A."/>
            <person name="Wade C."/>
            <person name="Wang S."/>
            <person name="Wangchuk T."/>
            <person name="Wangdi T."/>
            <person name="Whittaker C."/>
            <person name="Wilkinson J."/>
            <person name="Wu Y."/>
            <person name="Wyman D."/>
            <person name="Yadav S."/>
            <person name="Yang S."/>
            <person name="Yang X."/>
            <person name="Yeager S."/>
            <person name="Yee E."/>
            <person name="Young G."/>
            <person name="Zainoun J."/>
            <person name="Zembeck L."/>
            <person name="Zimmer A."/>
            <person name="Zody M."/>
            <person name="Lander E."/>
        </authorList>
    </citation>
    <scope>NUCLEOTIDE SEQUENCE [LARGE SCALE GENOMIC DNA]</scope>
</reference>
<dbReference type="HOGENOM" id="CLU_055383_1_0_1"/>
<evidence type="ECO:0000256" key="3">
    <source>
        <dbReference type="ARBA" id="ARBA00022692"/>
    </source>
</evidence>
<dbReference type="InParanoid" id="H2YBH1"/>
<keyword evidence="4 7" id="KW-1133">Transmembrane helix</keyword>
<name>H2YBH1_CIOSA</name>
<dbReference type="PANTHER" id="PTHR23505:SF96">
    <property type="entry name" value="LP14756P"/>
    <property type="match status" value="1"/>
</dbReference>
<dbReference type="InterPro" id="IPR011701">
    <property type="entry name" value="MFS"/>
</dbReference>
<feature type="transmembrane region" description="Helical" evidence="7">
    <location>
        <begin position="127"/>
        <end position="146"/>
    </location>
</feature>
<evidence type="ECO:0000256" key="6">
    <source>
        <dbReference type="ARBA" id="ARBA00024338"/>
    </source>
</evidence>
<feature type="domain" description="Major facilitator superfamily (MFS) profile" evidence="8">
    <location>
        <begin position="22"/>
        <end position="232"/>
    </location>
</feature>
<feature type="transmembrane region" description="Helical" evidence="7">
    <location>
        <begin position="190"/>
        <end position="210"/>
    </location>
</feature>
<reference evidence="9" key="3">
    <citation type="submission" date="2025-09" db="UniProtKB">
        <authorList>
            <consortium name="Ensembl"/>
        </authorList>
    </citation>
    <scope>IDENTIFICATION</scope>
</reference>
<evidence type="ECO:0000256" key="2">
    <source>
        <dbReference type="ARBA" id="ARBA00022448"/>
    </source>
</evidence>
<comment type="similarity">
    <text evidence="6">Belongs to the major facilitator superfamily. Spinster (TC 2.A.1.49) family.</text>
</comment>
<dbReference type="InterPro" id="IPR020846">
    <property type="entry name" value="MFS_dom"/>
</dbReference>
<feature type="transmembrane region" description="Helical" evidence="7">
    <location>
        <begin position="12"/>
        <end position="36"/>
    </location>
</feature>
<reference evidence="9" key="2">
    <citation type="submission" date="2025-08" db="UniProtKB">
        <authorList>
            <consortium name="Ensembl"/>
        </authorList>
    </citation>
    <scope>IDENTIFICATION</scope>
</reference>
<evidence type="ECO:0000313" key="10">
    <source>
        <dbReference type="Proteomes" id="UP000007875"/>
    </source>
</evidence>
<dbReference type="InterPro" id="IPR036259">
    <property type="entry name" value="MFS_trans_sf"/>
</dbReference>
<evidence type="ECO:0000256" key="1">
    <source>
        <dbReference type="ARBA" id="ARBA00004141"/>
    </source>
</evidence>
<keyword evidence="5 7" id="KW-0472">Membrane</keyword>
<keyword evidence="10" id="KW-1185">Reference proteome</keyword>
<evidence type="ECO:0000256" key="4">
    <source>
        <dbReference type="ARBA" id="ARBA00022989"/>
    </source>
</evidence>
<evidence type="ECO:0000313" key="9">
    <source>
        <dbReference type="Ensembl" id="ENSCSAVP00000002669.1"/>
    </source>
</evidence>
<accession>H2YBH1</accession>
<evidence type="ECO:0000256" key="5">
    <source>
        <dbReference type="ARBA" id="ARBA00023136"/>
    </source>
</evidence>
<dbReference type="PROSITE" id="PS50850">
    <property type="entry name" value="MFS"/>
    <property type="match status" value="1"/>
</dbReference>
<dbReference type="Gene3D" id="1.20.1250.20">
    <property type="entry name" value="MFS general substrate transporter like domains"/>
    <property type="match status" value="1"/>
</dbReference>
<dbReference type="Proteomes" id="UP000007875">
    <property type="component" value="Unassembled WGS sequence"/>
</dbReference>
<evidence type="ECO:0000256" key="7">
    <source>
        <dbReference type="SAM" id="Phobius"/>
    </source>
</evidence>
<keyword evidence="2" id="KW-0813">Transport</keyword>
<dbReference type="STRING" id="51511.ENSCSAVP00000002669"/>
<dbReference type="Ensembl" id="ENSCSAVT00000002711.1">
    <property type="protein sequence ID" value="ENSCSAVP00000002669.1"/>
    <property type="gene ID" value="ENSCSAVG00000001575.1"/>
</dbReference>
<keyword evidence="3 7" id="KW-0812">Transmembrane</keyword>
<dbReference type="GO" id="GO:0016020">
    <property type="term" value="C:membrane"/>
    <property type="evidence" value="ECO:0007669"/>
    <property type="project" value="UniProtKB-SubCell"/>
</dbReference>
<protein>
    <recommendedName>
        <fullName evidence="8">Major facilitator superfamily (MFS) profile domain-containing protein</fullName>
    </recommendedName>
</protein>
<comment type="subcellular location">
    <subcellularLocation>
        <location evidence="1">Membrane</location>
        <topology evidence="1">Multi-pass membrane protein</topology>
    </subcellularLocation>
</comment>
<dbReference type="GeneTree" id="ENSGT00390000013708"/>
<dbReference type="PROSITE" id="PS51257">
    <property type="entry name" value="PROKAR_LIPOPROTEIN"/>
    <property type="match status" value="1"/>
</dbReference>
<feature type="transmembrane region" description="Helical" evidence="7">
    <location>
        <begin position="98"/>
        <end position="120"/>
    </location>
</feature>
<dbReference type="eggNOG" id="KOG1330">
    <property type="taxonomic scope" value="Eukaryota"/>
</dbReference>
<dbReference type="Pfam" id="PF07690">
    <property type="entry name" value="MFS_1"/>
    <property type="match status" value="1"/>
</dbReference>